<protein>
    <recommendedName>
        <fullName evidence="3">DUF4174 domain-containing protein</fullName>
    </recommendedName>
</protein>
<dbReference type="Pfam" id="PF13778">
    <property type="entry name" value="DUF4174"/>
    <property type="match status" value="1"/>
</dbReference>
<reference evidence="4 5" key="1">
    <citation type="submission" date="2016-01" db="EMBL/GenBank/DDBJ databases">
        <title>Annotation of Pseudomonas oryzihabitans USDA-ARS-USMARC-56511.</title>
        <authorList>
            <person name="Harhay G.P."/>
            <person name="Harhay D.M."/>
            <person name="Smith T.P.L."/>
            <person name="Bono J.L."/>
            <person name="Heaton M.P."/>
            <person name="Clawson M.L."/>
            <person name="Chitko-Mckown C.G."/>
            <person name="Capik S.F."/>
            <person name="DeDonder K.D."/>
            <person name="Apley M.D."/>
            <person name="Lubbers B.V."/>
            <person name="White B.J."/>
            <person name="Larson R.L."/>
        </authorList>
    </citation>
    <scope>NUCLEOTIDE SEQUENCE [LARGE SCALE GENOMIC DNA]</scope>
    <source>
        <strain evidence="4 5">USDA-ARS-USMARC-56511</strain>
    </source>
</reference>
<evidence type="ECO:0000259" key="3">
    <source>
        <dbReference type="Pfam" id="PF13778"/>
    </source>
</evidence>
<keyword evidence="1 2" id="KW-0732">Signal</keyword>
<organism evidence="4 5">
    <name type="scientific">Pseudomonas oryzihabitans</name>
    <dbReference type="NCBI Taxonomy" id="47885"/>
    <lineage>
        <taxon>Bacteria</taxon>
        <taxon>Pseudomonadati</taxon>
        <taxon>Pseudomonadota</taxon>
        <taxon>Gammaproteobacteria</taxon>
        <taxon>Pseudomonadales</taxon>
        <taxon>Pseudomonadaceae</taxon>
        <taxon>Pseudomonas</taxon>
    </lineage>
</organism>
<dbReference type="OrthoDB" id="7362103at2"/>
<dbReference type="AlphaFoldDB" id="A0A0U4W2U4"/>
<dbReference type="KEGG" id="por:APT59_16315"/>
<evidence type="ECO:0000313" key="4">
    <source>
        <dbReference type="EMBL" id="ALZ85688.1"/>
    </source>
</evidence>
<feature type="domain" description="DUF4174" evidence="3">
    <location>
        <begin position="27"/>
        <end position="143"/>
    </location>
</feature>
<evidence type="ECO:0000313" key="5">
    <source>
        <dbReference type="Proteomes" id="UP000064137"/>
    </source>
</evidence>
<proteinExistence type="predicted"/>
<feature type="chain" id="PRO_5006853328" description="DUF4174 domain-containing protein" evidence="2">
    <location>
        <begin position="24"/>
        <end position="143"/>
    </location>
</feature>
<accession>A0A0U4W2U4</accession>
<dbReference type="RefSeq" id="WP_059315817.1">
    <property type="nucleotide sequence ID" value="NZ_CP013987.1"/>
</dbReference>
<dbReference type="EMBL" id="CP013987">
    <property type="protein sequence ID" value="ALZ85688.1"/>
    <property type="molecule type" value="Genomic_DNA"/>
</dbReference>
<sequence>MKTLALVGLATTLIAGLVSTAQAADNPLEAERWQTRPLILVAPTANDPQVVKLREELAQPANREAFVERDMVLYTVVAGAGSRNDQPLRPEQSQALLQALDARAGQPATLYLVGKDGGVKVSEEQGWSLKALFGTVDRMPMRQ</sequence>
<feature type="signal peptide" evidence="2">
    <location>
        <begin position="1"/>
        <end position="23"/>
    </location>
</feature>
<dbReference type="InterPro" id="IPR025232">
    <property type="entry name" value="DUF4174"/>
</dbReference>
<evidence type="ECO:0000256" key="1">
    <source>
        <dbReference type="ARBA" id="ARBA00022729"/>
    </source>
</evidence>
<dbReference type="Proteomes" id="UP000064137">
    <property type="component" value="Chromosome"/>
</dbReference>
<evidence type="ECO:0000256" key="2">
    <source>
        <dbReference type="SAM" id="SignalP"/>
    </source>
</evidence>
<name>A0A0U4W2U4_9PSED</name>
<gene>
    <name evidence="4" type="ORF">APT59_16315</name>
</gene>